<evidence type="ECO:0000256" key="9">
    <source>
        <dbReference type="HAMAP-Rule" id="MF_01925"/>
    </source>
</evidence>
<evidence type="ECO:0000256" key="7">
    <source>
        <dbReference type="ARBA" id="ARBA00023002"/>
    </source>
</evidence>
<dbReference type="UniPathway" id="UPA00098">
    <property type="reaction ID" value="UER00361"/>
</dbReference>
<keyword evidence="5 9" id="KW-0641">Proline biosynthesis</keyword>
<dbReference type="NCBIfam" id="TIGR00112">
    <property type="entry name" value="proC"/>
    <property type="match status" value="1"/>
</dbReference>
<dbReference type="Gene3D" id="1.10.3730.10">
    <property type="entry name" value="ProC C-terminal domain-like"/>
    <property type="match status" value="1"/>
</dbReference>
<evidence type="ECO:0000256" key="5">
    <source>
        <dbReference type="ARBA" id="ARBA00022650"/>
    </source>
</evidence>
<dbReference type="GO" id="GO:0055129">
    <property type="term" value="P:L-proline biosynthetic process"/>
    <property type="evidence" value="ECO:0007669"/>
    <property type="project" value="UniProtKB-UniRule"/>
</dbReference>
<evidence type="ECO:0000313" key="14">
    <source>
        <dbReference type="EMBL" id="MBB5174432.1"/>
    </source>
</evidence>
<dbReference type="SUPFAM" id="SSF51735">
    <property type="entry name" value="NAD(P)-binding Rossmann-fold domains"/>
    <property type="match status" value="1"/>
</dbReference>
<feature type="domain" description="Pyrroline-5-carboxylate reductase dimerisation" evidence="13">
    <location>
        <begin position="164"/>
        <end position="268"/>
    </location>
</feature>
<dbReference type="PIRSF" id="PIRSF000193">
    <property type="entry name" value="Pyrrol-5-carb_rd"/>
    <property type="match status" value="1"/>
</dbReference>
<comment type="pathway">
    <text evidence="9">Amino-acid biosynthesis; L-proline biosynthesis; L-proline from L-glutamate 5-semialdehyde: step 1/1.</text>
</comment>
<comment type="catalytic activity">
    <reaction evidence="9">
        <text>L-proline + NADP(+) = (S)-1-pyrroline-5-carboxylate + NADPH + 2 H(+)</text>
        <dbReference type="Rhea" id="RHEA:14109"/>
        <dbReference type="ChEBI" id="CHEBI:15378"/>
        <dbReference type="ChEBI" id="CHEBI:17388"/>
        <dbReference type="ChEBI" id="CHEBI:57783"/>
        <dbReference type="ChEBI" id="CHEBI:58349"/>
        <dbReference type="ChEBI" id="CHEBI:60039"/>
        <dbReference type="EC" id="1.5.1.2"/>
    </reaction>
</comment>
<dbReference type="PANTHER" id="PTHR11645:SF49">
    <property type="entry name" value="PYRROLINE-5-CARBOXYLATE REDUCTASE 1"/>
    <property type="match status" value="1"/>
</dbReference>
<evidence type="ECO:0000313" key="15">
    <source>
        <dbReference type="Proteomes" id="UP000551878"/>
    </source>
</evidence>
<dbReference type="AlphaFoldDB" id="A0A840QSE6"/>
<evidence type="ECO:0000259" key="13">
    <source>
        <dbReference type="Pfam" id="PF14748"/>
    </source>
</evidence>
<dbReference type="FunFam" id="3.40.50.720:FF:000190">
    <property type="entry name" value="Pyrroline-5-carboxylate reductase"/>
    <property type="match status" value="1"/>
</dbReference>
<dbReference type="InterPro" id="IPR028939">
    <property type="entry name" value="P5C_Rdtase_cat_N"/>
</dbReference>
<dbReference type="SUPFAM" id="SSF48179">
    <property type="entry name" value="6-phosphogluconate dehydrogenase C-terminal domain-like"/>
    <property type="match status" value="1"/>
</dbReference>
<keyword evidence="6 9" id="KW-0521">NADP</keyword>
<dbReference type="GO" id="GO:0004735">
    <property type="term" value="F:pyrroline-5-carboxylate reductase activity"/>
    <property type="evidence" value="ECO:0007669"/>
    <property type="project" value="UniProtKB-UniRule"/>
</dbReference>
<dbReference type="Pfam" id="PF14748">
    <property type="entry name" value="P5CR_dimer"/>
    <property type="match status" value="1"/>
</dbReference>
<evidence type="ECO:0000256" key="10">
    <source>
        <dbReference type="NCBIfam" id="TIGR00112"/>
    </source>
</evidence>
<proteinExistence type="inferred from homology"/>
<evidence type="ECO:0000256" key="1">
    <source>
        <dbReference type="ARBA" id="ARBA00004496"/>
    </source>
</evidence>
<feature type="binding site" evidence="11">
    <location>
        <begin position="10"/>
        <end position="15"/>
    </location>
    <ligand>
        <name>NADP(+)</name>
        <dbReference type="ChEBI" id="CHEBI:58349"/>
    </ligand>
</feature>
<evidence type="ECO:0000256" key="3">
    <source>
        <dbReference type="ARBA" id="ARBA00022490"/>
    </source>
</evidence>
<dbReference type="Proteomes" id="UP000551878">
    <property type="component" value="Unassembled WGS sequence"/>
</dbReference>
<gene>
    <name evidence="9" type="primary">proC</name>
    <name evidence="14" type="ORF">HNQ41_002647</name>
</gene>
<dbReference type="EMBL" id="JACHHB010000013">
    <property type="protein sequence ID" value="MBB5174432.1"/>
    <property type="molecule type" value="Genomic_DNA"/>
</dbReference>
<comment type="subcellular location">
    <subcellularLocation>
        <location evidence="1 9">Cytoplasm</location>
    </subcellularLocation>
</comment>
<comment type="caution">
    <text evidence="14">The sequence shown here is derived from an EMBL/GenBank/DDBJ whole genome shotgun (WGS) entry which is preliminary data.</text>
</comment>
<dbReference type="InterPro" id="IPR008927">
    <property type="entry name" value="6-PGluconate_DH-like_C_sf"/>
</dbReference>
<comment type="catalytic activity">
    <reaction evidence="9">
        <text>L-proline + NAD(+) = (S)-1-pyrroline-5-carboxylate + NADH + 2 H(+)</text>
        <dbReference type="Rhea" id="RHEA:14105"/>
        <dbReference type="ChEBI" id="CHEBI:15378"/>
        <dbReference type="ChEBI" id="CHEBI:17388"/>
        <dbReference type="ChEBI" id="CHEBI:57540"/>
        <dbReference type="ChEBI" id="CHEBI:57945"/>
        <dbReference type="ChEBI" id="CHEBI:60039"/>
        <dbReference type="EC" id="1.5.1.2"/>
    </reaction>
</comment>
<keyword evidence="15" id="KW-1185">Reference proteome</keyword>
<dbReference type="GO" id="GO:0005737">
    <property type="term" value="C:cytoplasm"/>
    <property type="evidence" value="ECO:0007669"/>
    <property type="project" value="UniProtKB-SubCell"/>
</dbReference>
<comment type="similarity">
    <text evidence="2 9">Belongs to the pyrroline-5-carboxylate reductase family.</text>
</comment>
<sequence>MLNTQKIAFIGAGSMAEAIIGGLITEQLIDPKQVIATNNANEKRLQELEEKYGIQTTANNETAIQNADIVVLAMKPKHLTEAAEQINAFISDQLIISVLAGISTSYIEESIGKSISVIRAMPNTSAKVGASATSLCKGRFAYDEHIQKASSLFSAIGTVTILSEEKMDAVTGVAGSGPAFFYYFVEAIENAALEAGLTENETKELIAQTLTGAARRLRNTDKSARELYMEVMSPAGTTEAAFEVLENHNVKEHVKNSVLRAIERSQELGATPAPFTSVNKQ</sequence>
<dbReference type="FunFam" id="1.10.3730.10:FF:000001">
    <property type="entry name" value="Pyrroline-5-carboxylate reductase"/>
    <property type="match status" value="1"/>
</dbReference>
<comment type="function">
    <text evidence="8 9">Catalyzes the reduction of 1-pyrroline-5-carboxylate (PCA) to L-proline.</text>
</comment>
<dbReference type="InterPro" id="IPR036291">
    <property type="entry name" value="NAD(P)-bd_dom_sf"/>
</dbReference>
<accession>A0A840QSE6</accession>
<dbReference type="InterPro" id="IPR029036">
    <property type="entry name" value="P5CR_dimer"/>
</dbReference>
<evidence type="ECO:0000256" key="6">
    <source>
        <dbReference type="ARBA" id="ARBA00022857"/>
    </source>
</evidence>
<keyword evidence="4 9" id="KW-0028">Amino-acid biosynthesis</keyword>
<feature type="domain" description="Pyrroline-5-carboxylate reductase catalytic N-terminal" evidence="12">
    <location>
        <begin position="6"/>
        <end position="101"/>
    </location>
</feature>
<keyword evidence="7 9" id="KW-0560">Oxidoreductase</keyword>
<dbReference type="RefSeq" id="WP_184664859.1">
    <property type="nucleotide sequence ID" value="NZ_JACHHB010000013.1"/>
</dbReference>
<dbReference type="HAMAP" id="MF_01925">
    <property type="entry name" value="P5C_reductase"/>
    <property type="match status" value="1"/>
</dbReference>
<feature type="binding site" evidence="11">
    <location>
        <begin position="73"/>
        <end position="76"/>
    </location>
    <ligand>
        <name>NADP(+)</name>
        <dbReference type="ChEBI" id="CHEBI:58349"/>
    </ligand>
</feature>
<feature type="binding site" evidence="11">
    <location>
        <position position="60"/>
    </location>
    <ligand>
        <name>NADPH</name>
        <dbReference type="ChEBI" id="CHEBI:57783"/>
    </ligand>
</feature>
<evidence type="ECO:0000256" key="11">
    <source>
        <dbReference type="PIRSR" id="PIRSR000193-1"/>
    </source>
</evidence>
<dbReference type="Pfam" id="PF03807">
    <property type="entry name" value="F420_oxidored"/>
    <property type="match status" value="1"/>
</dbReference>
<name>A0A840QSE6_9BACI</name>
<evidence type="ECO:0000256" key="4">
    <source>
        <dbReference type="ARBA" id="ARBA00022605"/>
    </source>
</evidence>
<protein>
    <recommendedName>
        <fullName evidence="9 10">Pyrroline-5-carboxylate reductase</fullName>
        <shortName evidence="9">P5C reductase</shortName>
        <shortName evidence="9">P5CR</shortName>
        <ecNumber evidence="9 10">1.5.1.2</ecNumber>
    </recommendedName>
    <alternativeName>
        <fullName evidence="9">PCA reductase</fullName>
    </alternativeName>
</protein>
<organism evidence="14 15">
    <name type="scientific">Texcoconibacillus texcoconensis</name>
    <dbReference type="NCBI Taxonomy" id="1095777"/>
    <lineage>
        <taxon>Bacteria</taxon>
        <taxon>Bacillati</taxon>
        <taxon>Bacillota</taxon>
        <taxon>Bacilli</taxon>
        <taxon>Bacillales</taxon>
        <taxon>Bacillaceae</taxon>
        <taxon>Texcoconibacillus</taxon>
    </lineage>
</organism>
<reference evidence="14 15" key="1">
    <citation type="submission" date="2020-08" db="EMBL/GenBank/DDBJ databases">
        <title>Genomic Encyclopedia of Type Strains, Phase IV (KMG-IV): sequencing the most valuable type-strain genomes for metagenomic binning, comparative biology and taxonomic classification.</title>
        <authorList>
            <person name="Goeker M."/>
        </authorList>
    </citation>
    <scope>NUCLEOTIDE SEQUENCE [LARGE SCALE GENOMIC DNA]</scope>
    <source>
        <strain evidence="14 15">DSM 24696</strain>
    </source>
</reference>
<keyword evidence="3 9" id="KW-0963">Cytoplasm</keyword>
<evidence type="ECO:0000259" key="12">
    <source>
        <dbReference type="Pfam" id="PF03807"/>
    </source>
</evidence>
<evidence type="ECO:0000256" key="2">
    <source>
        <dbReference type="ARBA" id="ARBA00005525"/>
    </source>
</evidence>
<dbReference type="Gene3D" id="3.40.50.720">
    <property type="entry name" value="NAD(P)-binding Rossmann-like Domain"/>
    <property type="match status" value="1"/>
</dbReference>
<dbReference type="EC" id="1.5.1.2" evidence="9 10"/>
<dbReference type="PANTHER" id="PTHR11645">
    <property type="entry name" value="PYRROLINE-5-CARBOXYLATE REDUCTASE"/>
    <property type="match status" value="1"/>
</dbReference>
<dbReference type="InterPro" id="IPR000304">
    <property type="entry name" value="Pyrroline-COOH_reductase"/>
</dbReference>
<evidence type="ECO:0000256" key="8">
    <source>
        <dbReference type="ARBA" id="ARBA00058118"/>
    </source>
</evidence>